<evidence type="ECO:0000256" key="10">
    <source>
        <dbReference type="ARBA" id="ARBA00023136"/>
    </source>
</evidence>
<keyword evidence="2 13" id="KW-0444">Lipid biosynthesis</keyword>
<keyword evidence="10 13" id="KW-0472">Membrane</keyword>
<dbReference type="STRING" id="1109443.G4TXW2"/>
<keyword evidence="5 13" id="KW-0949">S-adenosyl-L-methionine</keyword>
<feature type="compositionally biased region" description="Basic and acidic residues" evidence="14">
    <location>
        <begin position="14"/>
        <end position="23"/>
    </location>
</feature>
<keyword evidence="6 13" id="KW-0812">Transmembrane</keyword>
<dbReference type="PANTHER" id="PTHR32138">
    <property type="entry name" value="PHOSPHATIDYLETHANOLAMINE N-METHYLTRANSFERASE"/>
    <property type="match status" value="1"/>
</dbReference>
<comment type="pathway">
    <text evidence="13">Phospholipid metabolism; phosphatidylcholine biosynthesis.</text>
</comment>
<dbReference type="UniPathway" id="UPA00753"/>
<feature type="transmembrane region" description="Helical" evidence="13">
    <location>
        <begin position="116"/>
        <end position="132"/>
    </location>
</feature>
<evidence type="ECO:0000256" key="5">
    <source>
        <dbReference type="ARBA" id="ARBA00022691"/>
    </source>
</evidence>
<comment type="catalytic activity">
    <reaction evidence="13">
        <text>a 1,2-diacyl-sn-glycero-3-phosphoethanolamine + S-adenosyl-L-methionine = a 1,2-diacyl-sn-glycero-3-phospho-N-methylethanolamine + S-adenosyl-L-homocysteine + H(+)</text>
        <dbReference type="Rhea" id="RHEA:11164"/>
        <dbReference type="ChEBI" id="CHEBI:15378"/>
        <dbReference type="ChEBI" id="CHEBI:57856"/>
        <dbReference type="ChEBI" id="CHEBI:59789"/>
        <dbReference type="ChEBI" id="CHEBI:64573"/>
        <dbReference type="ChEBI" id="CHEBI:64612"/>
        <dbReference type="EC" id="2.1.1.17"/>
    </reaction>
</comment>
<feature type="compositionally biased region" description="Polar residues" evidence="14">
    <location>
        <begin position="416"/>
        <end position="431"/>
    </location>
</feature>
<dbReference type="GO" id="GO:0032259">
    <property type="term" value="P:methylation"/>
    <property type="evidence" value="ECO:0007669"/>
    <property type="project" value="UniProtKB-KW"/>
</dbReference>
<feature type="transmembrane region" description="Helical" evidence="13">
    <location>
        <begin position="210"/>
        <end position="228"/>
    </location>
</feature>
<evidence type="ECO:0000256" key="6">
    <source>
        <dbReference type="ARBA" id="ARBA00022692"/>
    </source>
</evidence>
<evidence type="ECO:0000256" key="12">
    <source>
        <dbReference type="ARBA" id="ARBA00023264"/>
    </source>
</evidence>
<dbReference type="InterPro" id="IPR016219">
    <property type="entry name" value="Phosphatid-EA_MeTrfase_fun"/>
</dbReference>
<evidence type="ECO:0000256" key="1">
    <source>
        <dbReference type="ARBA" id="ARBA00004127"/>
    </source>
</evidence>
<comment type="caution">
    <text evidence="13">Lacks conserved residue(s) required for the propagation of feature annotation.</text>
</comment>
<comment type="function">
    <text evidence="13">Catalyzes the first step of the methylation pathway of phosphatidylcholine biosynthesis, the SAM-dependent methylation of phosphatidylethanolamine (PE) to phosphatidylmonomethylethanolamine (PMME).</text>
</comment>
<organism evidence="15 16">
    <name type="scientific">Serendipita indica (strain DSM 11827)</name>
    <name type="common">Root endophyte fungus</name>
    <name type="synonym">Piriformospora indica</name>
    <dbReference type="NCBI Taxonomy" id="1109443"/>
    <lineage>
        <taxon>Eukaryota</taxon>
        <taxon>Fungi</taxon>
        <taxon>Dikarya</taxon>
        <taxon>Basidiomycota</taxon>
        <taxon>Agaricomycotina</taxon>
        <taxon>Agaricomycetes</taxon>
        <taxon>Sebacinales</taxon>
        <taxon>Serendipitaceae</taxon>
        <taxon>Serendipita</taxon>
    </lineage>
</organism>
<evidence type="ECO:0000256" key="4">
    <source>
        <dbReference type="ARBA" id="ARBA00022679"/>
    </source>
</evidence>
<evidence type="ECO:0000313" key="15">
    <source>
        <dbReference type="EMBL" id="CCA76155.1"/>
    </source>
</evidence>
<keyword evidence="7 13" id="KW-0256">Endoplasmic reticulum</keyword>
<keyword evidence="16" id="KW-1185">Reference proteome</keyword>
<evidence type="ECO:0000256" key="11">
    <source>
        <dbReference type="ARBA" id="ARBA00023209"/>
    </source>
</evidence>
<dbReference type="EC" id="2.1.1.17" evidence="13"/>
<evidence type="ECO:0000256" key="7">
    <source>
        <dbReference type="ARBA" id="ARBA00022824"/>
    </source>
</evidence>
<dbReference type="EMBL" id="CAFZ01000628">
    <property type="protein sequence ID" value="CCA76155.1"/>
    <property type="molecule type" value="Genomic_DNA"/>
</dbReference>
<keyword evidence="11 13" id="KW-0594">Phospholipid biosynthesis</keyword>
<dbReference type="Proteomes" id="UP000007148">
    <property type="component" value="Unassembled WGS sequence"/>
</dbReference>
<feature type="compositionally biased region" description="Basic and acidic residues" evidence="14">
    <location>
        <begin position="30"/>
        <end position="47"/>
    </location>
</feature>
<keyword evidence="3 13" id="KW-0489">Methyltransferase</keyword>
<feature type="region of interest" description="Disordered" evidence="14">
    <location>
        <begin position="1"/>
        <end position="50"/>
    </location>
</feature>
<dbReference type="PROSITE" id="PS51598">
    <property type="entry name" value="SAM_CHO2"/>
    <property type="match status" value="1"/>
</dbReference>
<dbReference type="GO" id="GO:0004608">
    <property type="term" value="F:phosphatidylethanolamine N-methyltransferase activity"/>
    <property type="evidence" value="ECO:0007669"/>
    <property type="project" value="UniProtKB-UniRule"/>
</dbReference>
<evidence type="ECO:0000256" key="13">
    <source>
        <dbReference type="RuleBase" id="RU361122"/>
    </source>
</evidence>
<comment type="caution">
    <text evidence="15">The sequence shown here is derived from an EMBL/GenBank/DDBJ whole genome shotgun (WGS) entry which is preliminary data.</text>
</comment>
<evidence type="ECO:0000313" key="16">
    <source>
        <dbReference type="Proteomes" id="UP000007148"/>
    </source>
</evidence>
<dbReference type="InParanoid" id="G4TXW2"/>
<dbReference type="PANTHER" id="PTHR32138:SF0">
    <property type="entry name" value="PHOSPHATIDYLETHANOLAMINE N-METHYLTRANSFERASE"/>
    <property type="match status" value="1"/>
</dbReference>
<feature type="transmembrane region" description="Helical" evidence="13">
    <location>
        <begin position="240"/>
        <end position="259"/>
    </location>
</feature>
<comment type="subcellular location">
    <subcellularLocation>
        <location evidence="1">Endomembrane system</location>
        <topology evidence="1">Multi-pass membrane protein</topology>
    </subcellularLocation>
    <subcellularLocation>
        <location evidence="13">Endoplasmic reticulum membrane</location>
        <topology evidence="13">Multi-pass membrane protein</topology>
    </subcellularLocation>
</comment>
<name>G4TXW2_SERID</name>
<keyword evidence="4 13" id="KW-0808">Transferase</keyword>
<dbReference type="GO" id="GO:0005789">
    <property type="term" value="C:endoplasmic reticulum membrane"/>
    <property type="evidence" value="ECO:0007669"/>
    <property type="project" value="UniProtKB-SubCell"/>
</dbReference>
<dbReference type="Pfam" id="PF04191">
    <property type="entry name" value="PEMT"/>
    <property type="match status" value="2"/>
</dbReference>
<evidence type="ECO:0000256" key="3">
    <source>
        <dbReference type="ARBA" id="ARBA00022603"/>
    </source>
</evidence>
<feature type="region of interest" description="Disordered" evidence="14">
    <location>
        <begin position="405"/>
        <end position="437"/>
    </location>
</feature>
<proteinExistence type="inferred from homology"/>
<gene>
    <name evidence="15" type="ORF">PIIN_10155</name>
</gene>
<dbReference type="OrthoDB" id="4583at2759"/>
<dbReference type="AlphaFoldDB" id="G4TXW2"/>
<feature type="transmembrane region" description="Helical" evidence="13">
    <location>
        <begin position="503"/>
        <end position="520"/>
    </location>
</feature>
<dbReference type="OMA" id="PPVTHDM"/>
<feature type="transmembrane region" description="Helical" evidence="13">
    <location>
        <begin position="85"/>
        <end position="104"/>
    </location>
</feature>
<accession>G4TXW2</accession>
<protein>
    <recommendedName>
        <fullName evidence="13">Phosphatidylethanolamine N-methyltransferase</fullName>
        <shortName evidence="13">PEAMT</shortName>
        <ecNumber evidence="13">2.1.1.17</ecNumber>
    </recommendedName>
</protein>
<sequence length="851" mass="96590">MEESSNGLRRRHVAASDEHDEIAGRLANMDMKETEMPQLHDSRRENASDDTVWGKVDDGKPFKVPTTHDVMTLFNPYYPKSHFDVLSLFLLGSQLVICGWFLHLHRLNPQWGAQKAAKGFFLVYFMFWRAMYDAGLGWVLTKQSKKKWIVNLVKRAGWFDKEKNPHTRAWLKRQLVVKMGSDYDFEDLPLEYNTWLLFRQVVDIILLNDFLSYVLFAICNLDFLFPGASRSHSSTINSPGMVFLRLLGGVALLLFNLWVKTSAHDVVKDYGWYWGDCFFSRGHLRKSTKIHDASGLDLHGEEKESQELHFDLVFDGIFEMAPHPMYSVGYAGYYGVSLLAGSYSVLFVSLAAHAAQFAFLNFFENPHIERRYGVRRALAERVPIVPSTRSRNPSSTTLMDHARVEGNGQVDHSLPRSRSVSLGTAEDSTAIDSDDNDEDFLSEREAHAAISPDAEIVASITPPNGVVEVMQEAVTQHDLLNKFFRKDVIILGGLDLLRSSDQLLVFLTTYILILSILPRLNLTQSTITKLHFLHAFAWRMYYSLILGLILKAHTESKFLVRHFLKNYHYAPLSLTDSPRGRGDRGVKEGAVREAFDNWKGMYNMGMVMCYVSFIGFALQTYTLPTEWTVGDVLLRHTVGALLIALHMWAAKETFEVLGKFGWFFGDFFIDDFPTSLNYTGIYRFLNNPERTLSGAALLGLALITGNKAVFALAFIGHFAHWGFLSWVEGPHMQKLYGDSLRKDAGLTKMLKKLARRNARIFEGIRQQLTLILEESSLTSKHAAELRKVAQGVKEVGDKIGEVYSESTEKVEEVWKRCELEMLDAGITDNGLQSSPTYFRGRSRDENSDPAV</sequence>
<dbReference type="GO" id="GO:0006656">
    <property type="term" value="P:phosphatidylcholine biosynthetic process"/>
    <property type="evidence" value="ECO:0007669"/>
    <property type="project" value="UniProtKB-UniRule"/>
</dbReference>
<keyword evidence="8 13" id="KW-1133">Transmembrane helix</keyword>
<dbReference type="FunCoup" id="G4TXW2">
    <property type="interactions" value="51"/>
</dbReference>
<keyword evidence="9 13" id="KW-0443">Lipid metabolism</keyword>
<dbReference type="InterPro" id="IPR007318">
    <property type="entry name" value="Phopholipid_MeTrfase"/>
</dbReference>
<evidence type="ECO:0000256" key="9">
    <source>
        <dbReference type="ARBA" id="ARBA00023098"/>
    </source>
</evidence>
<keyword evidence="12 13" id="KW-1208">Phospholipid metabolism</keyword>
<evidence type="ECO:0000256" key="8">
    <source>
        <dbReference type="ARBA" id="ARBA00022989"/>
    </source>
</evidence>
<feature type="transmembrane region" description="Helical" evidence="13">
    <location>
        <begin position="633"/>
        <end position="650"/>
    </location>
</feature>
<reference evidence="15 16" key="1">
    <citation type="journal article" date="2011" name="PLoS Pathog.">
        <title>Endophytic Life Strategies Decoded by Genome and Transcriptome Analyses of the Mutualistic Root Symbiont Piriformospora indica.</title>
        <authorList>
            <person name="Zuccaro A."/>
            <person name="Lahrmann U."/>
            <person name="Guldener U."/>
            <person name="Langen G."/>
            <person name="Pfiffi S."/>
            <person name="Biedenkopf D."/>
            <person name="Wong P."/>
            <person name="Samans B."/>
            <person name="Grimm C."/>
            <person name="Basiewicz M."/>
            <person name="Murat C."/>
            <person name="Martin F."/>
            <person name="Kogel K.H."/>
        </authorList>
    </citation>
    <scope>NUCLEOTIDE SEQUENCE [LARGE SCALE GENOMIC DNA]</scope>
    <source>
        <strain evidence="15 16">DSM 11827</strain>
    </source>
</reference>
<feature type="transmembrane region" description="Helical" evidence="13">
    <location>
        <begin position="602"/>
        <end position="621"/>
    </location>
</feature>
<comment type="similarity">
    <text evidence="13">Belongs to the class VI-like SAM-binding methyltransferase superfamily. CHO2 family.</text>
</comment>
<evidence type="ECO:0000256" key="14">
    <source>
        <dbReference type="SAM" id="MobiDB-lite"/>
    </source>
</evidence>
<dbReference type="HOGENOM" id="CLU_005987_0_1_1"/>
<dbReference type="PIRSF" id="PIRSF000383">
    <property type="entry name" value="PEAMT"/>
    <property type="match status" value="1"/>
</dbReference>
<evidence type="ECO:0000256" key="2">
    <source>
        <dbReference type="ARBA" id="ARBA00022516"/>
    </source>
</evidence>
<dbReference type="eggNOG" id="ENOG502QRGH">
    <property type="taxonomic scope" value="Eukaryota"/>
</dbReference>